<evidence type="ECO:0000256" key="2">
    <source>
        <dbReference type="ARBA" id="ARBA00022475"/>
    </source>
</evidence>
<keyword evidence="4 8" id="KW-0812">Transmembrane</keyword>
<dbReference type="Pfam" id="PF00498">
    <property type="entry name" value="FHA"/>
    <property type="match status" value="1"/>
</dbReference>
<feature type="transmembrane region" description="Helical" evidence="8">
    <location>
        <begin position="81"/>
        <end position="103"/>
    </location>
</feature>
<reference evidence="11" key="1">
    <citation type="journal article" date="2019" name="Int. J. Syst. Evol. Microbiol.">
        <title>The Global Catalogue of Microorganisms (GCM) 10K type strain sequencing project: providing services to taxonomists for standard genome sequencing and annotation.</title>
        <authorList>
            <consortium name="The Broad Institute Genomics Platform"/>
            <consortium name="The Broad Institute Genome Sequencing Center for Infectious Disease"/>
            <person name="Wu L."/>
            <person name="Ma J."/>
        </authorList>
    </citation>
    <scope>NUCLEOTIDE SEQUENCE [LARGE SCALE GENOMIC DNA]</scope>
    <source>
        <strain evidence="11">JCM 13584</strain>
    </source>
</reference>
<proteinExistence type="predicted"/>
<protein>
    <recommendedName>
        <fullName evidence="9">FHA domain-containing protein</fullName>
    </recommendedName>
</protein>
<feature type="compositionally biased region" description="Low complexity" evidence="7">
    <location>
        <begin position="285"/>
        <end position="294"/>
    </location>
</feature>
<keyword evidence="6 8" id="KW-0472">Membrane</keyword>
<evidence type="ECO:0000256" key="5">
    <source>
        <dbReference type="ARBA" id="ARBA00022989"/>
    </source>
</evidence>
<feature type="compositionally biased region" description="Low complexity" evidence="7">
    <location>
        <begin position="237"/>
        <end position="247"/>
    </location>
</feature>
<feature type="compositionally biased region" description="Low complexity" evidence="7">
    <location>
        <begin position="318"/>
        <end position="331"/>
    </location>
</feature>
<feature type="transmembrane region" description="Helical" evidence="8">
    <location>
        <begin position="47"/>
        <end position="69"/>
    </location>
</feature>
<evidence type="ECO:0000256" key="4">
    <source>
        <dbReference type="ARBA" id="ARBA00022692"/>
    </source>
</evidence>
<dbReference type="Proteomes" id="UP001499954">
    <property type="component" value="Unassembled WGS sequence"/>
</dbReference>
<dbReference type="PANTHER" id="PTHR36115:SF6">
    <property type="entry name" value="PROLINE-RICH ANTIGEN HOMOLOG"/>
    <property type="match status" value="1"/>
</dbReference>
<dbReference type="InterPro" id="IPR000253">
    <property type="entry name" value="FHA_dom"/>
</dbReference>
<keyword evidence="5 8" id="KW-1133">Transmembrane helix</keyword>
<comment type="caution">
    <text evidence="10">The sequence shown here is derived from an EMBL/GenBank/DDBJ whole genome shotgun (WGS) entry which is preliminary data.</text>
</comment>
<evidence type="ECO:0000256" key="8">
    <source>
        <dbReference type="SAM" id="Phobius"/>
    </source>
</evidence>
<feature type="compositionally biased region" description="Pro residues" evidence="7">
    <location>
        <begin position="254"/>
        <end position="284"/>
    </location>
</feature>
<dbReference type="InterPro" id="IPR010432">
    <property type="entry name" value="RDD"/>
</dbReference>
<feature type="domain" description="FHA" evidence="9">
    <location>
        <begin position="380"/>
        <end position="431"/>
    </location>
</feature>
<dbReference type="CDD" id="cd00060">
    <property type="entry name" value="FHA"/>
    <property type="match status" value="1"/>
</dbReference>
<gene>
    <name evidence="10" type="ORF">GCM10009717_04880</name>
</gene>
<evidence type="ECO:0000259" key="9">
    <source>
        <dbReference type="PROSITE" id="PS50006"/>
    </source>
</evidence>
<keyword evidence="2" id="KW-1003">Cell membrane</keyword>
<evidence type="ECO:0000256" key="7">
    <source>
        <dbReference type="SAM" id="MobiDB-lite"/>
    </source>
</evidence>
<feature type="compositionally biased region" description="Pro residues" evidence="7">
    <location>
        <begin position="295"/>
        <end position="317"/>
    </location>
</feature>
<feature type="compositionally biased region" description="Low complexity" evidence="7">
    <location>
        <begin position="338"/>
        <end position="358"/>
    </location>
</feature>
<evidence type="ECO:0000256" key="1">
    <source>
        <dbReference type="ARBA" id="ARBA00004651"/>
    </source>
</evidence>
<dbReference type="InterPro" id="IPR051791">
    <property type="entry name" value="Pra-immunoreactive"/>
</dbReference>
<dbReference type="RefSeq" id="WP_344313789.1">
    <property type="nucleotide sequence ID" value="NZ_BAAAMK010000001.1"/>
</dbReference>
<evidence type="ECO:0000256" key="6">
    <source>
        <dbReference type="ARBA" id="ARBA00023136"/>
    </source>
</evidence>
<dbReference type="Gene3D" id="2.60.200.20">
    <property type="match status" value="1"/>
</dbReference>
<comment type="subcellular location">
    <subcellularLocation>
        <location evidence="1">Cell membrane</location>
        <topology evidence="1">Multi-pass membrane protein</topology>
    </subcellularLocation>
</comment>
<organism evidence="10 11">
    <name type="scientific">Agromyces allii</name>
    <dbReference type="NCBI Taxonomy" id="393607"/>
    <lineage>
        <taxon>Bacteria</taxon>
        <taxon>Bacillati</taxon>
        <taxon>Actinomycetota</taxon>
        <taxon>Actinomycetes</taxon>
        <taxon>Micrococcales</taxon>
        <taxon>Microbacteriaceae</taxon>
        <taxon>Agromyces</taxon>
    </lineage>
</organism>
<dbReference type="Pfam" id="PF06271">
    <property type="entry name" value="RDD"/>
    <property type="match status" value="1"/>
</dbReference>
<feature type="region of interest" description="Disordered" evidence="7">
    <location>
        <begin position="232"/>
        <end position="358"/>
    </location>
</feature>
<keyword evidence="11" id="KW-1185">Reference proteome</keyword>
<name>A0ABP5BDG6_9MICO</name>
<dbReference type="PANTHER" id="PTHR36115">
    <property type="entry name" value="PROLINE-RICH ANTIGEN HOMOLOG-RELATED"/>
    <property type="match status" value="1"/>
</dbReference>
<dbReference type="SUPFAM" id="SSF49879">
    <property type="entry name" value="SMAD/FHA domain"/>
    <property type="match status" value="1"/>
</dbReference>
<sequence length="472" mass="48006">MSITMHVDDEPTPGLGPDGRPDPAYAAALGLVPAPTGRRSAAFTIDAAIWIVLAAPTIFGAVALSTAVLEAGGDASTVDLAGLSGPLIAIAVGQALTAVFGLIQLISHGLRGVTVGKAALGIRSVSVVDFGKAGFWRIALRALVLWLSWVVLLAIGPALMFLSSNWDPERRGRSWLDRIGRSYAVDARHGLDPFDAKAMRHAQRLLASPREQGSVKPPSLASDRPAGEEFLIPSQRSSSGVVSAGGSVDTGQWAPPPVGATAPPAPGQPGQPAPGLPSPLPPMPATSAPAASPAAPAPFPPAPLPPSALPPTVPAPLSPATQTWAPPAHTAPLPPAAPEAAPVAAPARASAPPAPQPATNAPRLVLAFDDGSRLVPAEYGLLGRAPVAAHGEHVQLVPVDDPSMLISKVHAEFGADASGFWIADRGSTNGTDLRHPDGRVETLRAGVRTPVAVGSVVTVGGRSFTIVTEPGR</sequence>
<evidence type="ECO:0000313" key="10">
    <source>
        <dbReference type="EMBL" id="GAA1941644.1"/>
    </source>
</evidence>
<accession>A0ABP5BDG6</accession>
<evidence type="ECO:0000313" key="11">
    <source>
        <dbReference type="Proteomes" id="UP001499954"/>
    </source>
</evidence>
<dbReference type="PROSITE" id="PS50006">
    <property type="entry name" value="FHA_DOMAIN"/>
    <property type="match status" value="1"/>
</dbReference>
<keyword evidence="3" id="KW-0597">Phosphoprotein</keyword>
<feature type="transmembrane region" description="Helical" evidence="8">
    <location>
        <begin position="142"/>
        <end position="162"/>
    </location>
</feature>
<dbReference type="InterPro" id="IPR008984">
    <property type="entry name" value="SMAD_FHA_dom_sf"/>
</dbReference>
<evidence type="ECO:0000256" key="3">
    <source>
        <dbReference type="ARBA" id="ARBA00022553"/>
    </source>
</evidence>
<dbReference type="EMBL" id="BAAAMK010000001">
    <property type="protein sequence ID" value="GAA1941644.1"/>
    <property type="molecule type" value="Genomic_DNA"/>
</dbReference>